<sequence>MIPSDNLLQDLNHKPGFTNRFSQVHGSAFALTIAQVAAEYDGLLMVLLPDAASTFPLKREIEYFLGDSQVPVMTLPDWETLPYDYFSPHQDIISERLQTLYQLPRLNKGILLLPVSSALQKLPSRNYIEQQCLLLKTGQTINFETLRIQLDNNGYTCVANVMEHGEFAVRGSILDLFPMGASSPIRIELFDDEIDSLRYFEPESQLTTEKVSEINLLPAREYPTNENAVATFRQNWRAAFDSNIKESSIYRDVSNGIFPAGIEYYLPLFFDQLSTIFDFIDNDKLLIVRRGDLTKPINSFWNELNERYEQYRYDIERPIVEPHSLFLNDSELFSQLNQFASLSLQKSTKEKTENAISLNYSKCPSVQIEHRSTSPFNHLKEVLDDYQKILICAESSGRQEVLRELLVKNDIQPENVTSWQSFKEISDGVALTTAAPQQGFGSDDFLVICESDLFGSQVLQSRRRSDKGVSPDLLIHSLAELKPGDPVVHVDQGVGRYLGLQTLEAGGVTSEFLTLEYSGGDKLYVPVQSLHLIHRFSGSNPETAPWHKLGSESWSKAKRKAIEKARDTAAELLDLYARRAAEKGIRHKLDLSDYEKFASEFEFEVTPDQAQSIEAVVKDMQASTPMDRLVCGDVGFGKTEVAMRAAFVAIQSGMQVAMLVPTTLLAQQHFNSFQDRFAQWPVNIGVLSRFQTKKEQEELLANVESGKIDIVIGTHRLLTGKPKFKELGLLLIDEEHRFGVRQKEILKSYRAKVDILTLTATPIPRTLNMSMSGMRDLSIIATPPAKRLAIKTFVRQHNLPLIKEAIQREIRRGGQVYFLHNSVDSIERVAREIKELLPEIEVATAHGQMRERNLEEVMKQFYHQKYHVLVCTTIIETGIDVPTANTIIMDRADKLGLAQLHQLRGRVGRSHHQAYAYLLTPNPKTITKDAKKRLEAIGNLEDLGAGFILATHDLEIRGAGELLGDEQSGHMQTIGFTLYMDLLDRAVNALKSGLEPSLKMTQDNQTEISLGESALLPESFVPDVGLRLSLYKRIASAKDAEALRQLQVELIDRFGLLPDATKALFHATELKQRLSKLGITKLDANQSSITLEFTAEPNIDTAKLIQLIQTNPTKYKLIQGTVLKVSSPNESVEQRKQQIDSLIATLGG</sequence>
<dbReference type="InterPro" id="IPR048635">
    <property type="entry name" value="MFD_D3"/>
</dbReference>
<dbReference type="EMBL" id="VIKS01000014">
    <property type="protein sequence ID" value="TQV84593.1"/>
    <property type="molecule type" value="Genomic_DNA"/>
</dbReference>
<evidence type="ECO:0000256" key="4">
    <source>
        <dbReference type="ARBA" id="ARBA00022763"/>
    </source>
</evidence>
<evidence type="ECO:0000256" key="8">
    <source>
        <dbReference type="ARBA" id="ARBA00023125"/>
    </source>
</evidence>
<evidence type="ECO:0000259" key="15">
    <source>
        <dbReference type="PROSITE" id="PS51194"/>
    </source>
</evidence>
<dbReference type="SMART" id="SM00982">
    <property type="entry name" value="TRCF"/>
    <property type="match status" value="1"/>
</dbReference>
<evidence type="ECO:0000256" key="6">
    <source>
        <dbReference type="ARBA" id="ARBA00022806"/>
    </source>
</evidence>
<reference evidence="16 17" key="1">
    <citation type="submission" date="2019-07" db="EMBL/GenBank/DDBJ databases">
        <title>Draft genome for Aliikangiella sp. M105.</title>
        <authorList>
            <person name="Wang G."/>
        </authorList>
    </citation>
    <scope>NUCLEOTIDE SEQUENCE [LARGE SCALE GENOMIC DNA]</scope>
    <source>
        <strain evidence="16 17">M105</strain>
    </source>
</reference>
<dbReference type="PANTHER" id="PTHR47964">
    <property type="entry name" value="ATP-DEPENDENT DNA HELICASE HOMOLOG RECG, CHLOROPLASTIC"/>
    <property type="match status" value="1"/>
</dbReference>
<dbReference type="Gene3D" id="3.40.50.300">
    <property type="entry name" value="P-loop containing nucleotide triphosphate hydrolases"/>
    <property type="match status" value="2"/>
</dbReference>
<evidence type="ECO:0000256" key="11">
    <source>
        <dbReference type="ARBA" id="ARBA00061399"/>
    </source>
</evidence>
<dbReference type="GO" id="GO:0003678">
    <property type="term" value="F:DNA helicase activity"/>
    <property type="evidence" value="ECO:0007669"/>
    <property type="project" value="TreeGrafter"/>
</dbReference>
<feature type="domain" description="Helicase ATP-binding" evidence="14">
    <location>
        <begin position="619"/>
        <end position="780"/>
    </location>
</feature>
<dbReference type="InterPro" id="IPR014001">
    <property type="entry name" value="Helicase_ATP-bd"/>
</dbReference>
<keyword evidence="9 13" id="KW-0234">DNA repair</keyword>
<dbReference type="Proteomes" id="UP000315439">
    <property type="component" value="Unassembled WGS sequence"/>
</dbReference>
<evidence type="ECO:0000256" key="1">
    <source>
        <dbReference type="ARBA" id="ARBA00004496"/>
    </source>
</evidence>
<dbReference type="InterPro" id="IPR011545">
    <property type="entry name" value="DEAD/DEAH_box_helicase_dom"/>
</dbReference>
<dbReference type="Pfam" id="PF17757">
    <property type="entry name" value="UvrB_inter"/>
    <property type="match status" value="1"/>
</dbReference>
<dbReference type="SMART" id="SM01058">
    <property type="entry name" value="CarD_TRCF"/>
    <property type="match status" value="1"/>
</dbReference>
<dbReference type="CDD" id="cd17991">
    <property type="entry name" value="DEXHc_TRCF"/>
    <property type="match status" value="1"/>
</dbReference>
<dbReference type="InterPro" id="IPR003711">
    <property type="entry name" value="CarD-like/TRCF_RID"/>
</dbReference>
<keyword evidence="3 13" id="KW-0547">Nucleotide-binding</keyword>
<evidence type="ECO:0000256" key="10">
    <source>
        <dbReference type="ARBA" id="ARBA00061104"/>
    </source>
</evidence>
<comment type="caution">
    <text evidence="16">The sequence shown here is derived from an EMBL/GenBank/DDBJ whole genome shotgun (WGS) entry which is preliminary data.</text>
</comment>
<dbReference type="InterPro" id="IPR004576">
    <property type="entry name" value="Mfd"/>
</dbReference>
<dbReference type="Gene3D" id="3.40.50.11140">
    <property type="match status" value="1"/>
</dbReference>
<comment type="similarity">
    <text evidence="11 13">In the C-terminal section; belongs to the helicase family. RecG subfamily.</text>
</comment>
<dbReference type="Gene3D" id="2.40.10.170">
    <property type="match status" value="1"/>
</dbReference>
<evidence type="ECO:0000259" key="14">
    <source>
        <dbReference type="PROSITE" id="PS51192"/>
    </source>
</evidence>
<dbReference type="GO" id="GO:0005524">
    <property type="term" value="F:ATP binding"/>
    <property type="evidence" value="ECO:0007669"/>
    <property type="project" value="UniProtKB-UniRule"/>
</dbReference>
<evidence type="ECO:0000256" key="13">
    <source>
        <dbReference type="HAMAP-Rule" id="MF_00969"/>
    </source>
</evidence>
<evidence type="ECO:0000256" key="3">
    <source>
        <dbReference type="ARBA" id="ARBA00022741"/>
    </source>
</evidence>
<dbReference type="SUPFAM" id="SSF143517">
    <property type="entry name" value="TRCF domain-like"/>
    <property type="match status" value="1"/>
</dbReference>
<accession>A0A545U5A8</accession>
<keyword evidence="17" id="KW-1185">Reference proteome</keyword>
<dbReference type="GO" id="GO:0006355">
    <property type="term" value="P:regulation of DNA-templated transcription"/>
    <property type="evidence" value="ECO:0007669"/>
    <property type="project" value="UniProtKB-UniRule"/>
</dbReference>
<dbReference type="SMART" id="SM00490">
    <property type="entry name" value="HELICc"/>
    <property type="match status" value="1"/>
</dbReference>
<dbReference type="Pfam" id="PF00270">
    <property type="entry name" value="DEAD"/>
    <property type="match status" value="1"/>
</dbReference>
<keyword evidence="7 13" id="KW-0067">ATP-binding</keyword>
<evidence type="ECO:0000313" key="16">
    <source>
        <dbReference type="EMBL" id="TQV84593.1"/>
    </source>
</evidence>
<dbReference type="Gene3D" id="3.40.50.11180">
    <property type="match status" value="1"/>
</dbReference>
<dbReference type="GO" id="GO:0016787">
    <property type="term" value="F:hydrolase activity"/>
    <property type="evidence" value="ECO:0007669"/>
    <property type="project" value="UniProtKB-KW"/>
</dbReference>
<organism evidence="16 17">
    <name type="scientific">Aliikangiella coralliicola</name>
    <dbReference type="NCBI Taxonomy" id="2592383"/>
    <lineage>
        <taxon>Bacteria</taxon>
        <taxon>Pseudomonadati</taxon>
        <taxon>Pseudomonadota</taxon>
        <taxon>Gammaproteobacteria</taxon>
        <taxon>Oceanospirillales</taxon>
        <taxon>Pleioneaceae</taxon>
        <taxon>Aliikangiella</taxon>
    </lineage>
</organism>
<dbReference type="SUPFAM" id="SSF52540">
    <property type="entry name" value="P-loop containing nucleoside triphosphate hydrolases"/>
    <property type="match status" value="4"/>
</dbReference>
<dbReference type="Gene3D" id="3.90.1150.50">
    <property type="entry name" value="Transcription-repair-coupling factor, D7 domain"/>
    <property type="match status" value="1"/>
</dbReference>
<dbReference type="Pfam" id="PF03461">
    <property type="entry name" value="TRCF"/>
    <property type="match status" value="1"/>
</dbReference>
<protein>
    <recommendedName>
        <fullName evidence="12 13">Transcription-repair-coupling factor</fullName>
        <shortName evidence="13">TRCF</shortName>
        <ecNumber evidence="13">3.6.4.-</ecNumber>
    </recommendedName>
</protein>
<dbReference type="PROSITE" id="PS51194">
    <property type="entry name" value="HELICASE_CTER"/>
    <property type="match status" value="1"/>
</dbReference>
<dbReference type="AlphaFoldDB" id="A0A545U5A8"/>
<evidence type="ECO:0000256" key="7">
    <source>
        <dbReference type="ARBA" id="ARBA00022840"/>
    </source>
</evidence>
<dbReference type="GO" id="GO:0000716">
    <property type="term" value="P:transcription-coupled nucleotide-excision repair, DNA damage recognition"/>
    <property type="evidence" value="ECO:0007669"/>
    <property type="project" value="UniProtKB-UniRule"/>
</dbReference>
<dbReference type="PROSITE" id="PS51192">
    <property type="entry name" value="HELICASE_ATP_BIND_1"/>
    <property type="match status" value="1"/>
</dbReference>
<dbReference type="GO" id="GO:0003684">
    <property type="term" value="F:damaged DNA binding"/>
    <property type="evidence" value="ECO:0007669"/>
    <property type="project" value="InterPro"/>
</dbReference>
<dbReference type="InterPro" id="IPR041471">
    <property type="entry name" value="UvrB_inter"/>
</dbReference>
<keyword evidence="5 13" id="KW-0378">Hydrolase</keyword>
<comment type="subcellular location">
    <subcellularLocation>
        <location evidence="1 13">Cytoplasm</location>
    </subcellularLocation>
</comment>
<dbReference type="InterPro" id="IPR001650">
    <property type="entry name" value="Helicase_C-like"/>
</dbReference>
<dbReference type="InterPro" id="IPR036101">
    <property type="entry name" value="CarD-like/TRCF_RID_sf"/>
</dbReference>
<dbReference type="FunFam" id="3.40.50.300:FF:000300">
    <property type="entry name" value="Transcription-repair-coupling factor"/>
    <property type="match status" value="1"/>
</dbReference>
<evidence type="ECO:0000313" key="17">
    <source>
        <dbReference type="Proteomes" id="UP000315439"/>
    </source>
</evidence>
<dbReference type="Gene3D" id="3.30.2060.10">
    <property type="entry name" value="Penicillin-binding protein 1b domain"/>
    <property type="match status" value="1"/>
</dbReference>
<dbReference type="NCBIfam" id="TIGR00580">
    <property type="entry name" value="mfd"/>
    <property type="match status" value="1"/>
</dbReference>
<evidence type="ECO:0000256" key="12">
    <source>
        <dbReference type="ARBA" id="ARBA00070128"/>
    </source>
</evidence>
<dbReference type="HAMAP" id="MF_00969">
    <property type="entry name" value="TRCF"/>
    <property type="match status" value="1"/>
</dbReference>
<evidence type="ECO:0000256" key="2">
    <source>
        <dbReference type="ARBA" id="ARBA00022490"/>
    </source>
</evidence>
<name>A0A545U5A8_9GAMM</name>
<keyword evidence="4 13" id="KW-0227">DNA damage</keyword>
<comment type="similarity">
    <text evidence="10 13">In the N-terminal section; belongs to the UvrB family.</text>
</comment>
<dbReference type="NCBIfam" id="NF007966">
    <property type="entry name" value="PRK10689.1"/>
    <property type="match status" value="1"/>
</dbReference>
<feature type="domain" description="Helicase C-terminal" evidence="15">
    <location>
        <begin position="793"/>
        <end position="955"/>
    </location>
</feature>
<keyword evidence="6" id="KW-0347">Helicase</keyword>
<dbReference type="SMART" id="SM00487">
    <property type="entry name" value="DEXDc"/>
    <property type="match status" value="1"/>
</dbReference>
<dbReference type="EC" id="3.6.4.-" evidence="13"/>
<dbReference type="FunFam" id="3.40.50.300:FF:000546">
    <property type="entry name" value="Transcription-repair-coupling factor"/>
    <property type="match status" value="1"/>
</dbReference>
<gene>
    <name evidence="13" type="primary">mfd</name>
    <name evidence="16" type="ORF">FLL46_22530</name>
</gene>
<dbReference type="PANTHER" id="PTHR47964:SF1">
    <property type="entry name" value="ATP-DEPENDENT DNA HELICASE HOMOLOG RECG, CHLOROPLASTIC"/>
    <property type="match status" value="1"/>
</dbReference>
<evidence type="ECO:0000256" key="9">
    <source>
        <dbReference type="ARBA" id="ARBA00023204"/>
    </source>
</evidence>
<dbReference type="Pfam" id="PF00271">
    <property type="entry name" value="Helicase_C"/>
    <property type="match status" value="1"/>
</dbReference>
<dbReference type="InterPro" id="IPR005118">
    <property type="entry name" value="TRCF_C"/>
</dbReference>
<dbReference type="InterPro" id="IPR047112">
    <property type="entry name" value="RecG/Mfd"/>
</dbReference>
<dbReference type="InterPro" id="IPR027417">
    <property type="entry name" value="P-loop_NTPase"/>
</dbReference>
<proteinExistence type="inferred from homology"/>
<keyword evidence="2 13" id="KW-0963">Cytoplasm</keyword>
<keyword evidence="8 13" id="KW-0238">DNA-binding</keyword>
<comment type="function">
    <text evidence="13">Couples transcription and DNA repair by recognizing RNA polymerase (RNAP) stalled at DNA lesions. Mediates ATP-dependent release of RNAP and its truncated transcript from the DNA, and recruitment of nucleotide excision repair machinery to the damaged site.</text>
</comment>
<dbReference type="Pfam" id="PF21132">
    <property type="entry name" value="MFD_D3"/>
    <property type="match status" value="1"/>
</dbReference>
<dbReference type="Pfam" id="PF02559">
    <property type="entry name" value="CarD_TRCF_RID"/>
    <property type="match status" value="1"/>
</dbReference>
<dbReference type="OrthoDB" id="9804325at2"/>
<dbReference type="SUPFAM" id="SSF141259">
    <property type="entry name" value="CarD-like"/>
    <property type="match status" value="1"/>
</dbReference>
<evidence type="ECO:0000256" key="5">
    <source>
        <dbReference type="ARBA" id="ARBA00022801"/>
    </source>
</evidence>
<dbReference type="GO" id="GO:0005737">
    <property type="term" value="C:cytoplasm"/>
    <property type="evidence" value="ECO:0007669"/>
    <property type="project" value="UniProtKB-SubCell"/>
</dbReference>
<dbReference type="InterPro" id="IPR037235">
    <property type="entry name" value="TRCF-like_C_D7"/>
</dbReference>